<dbReference type="EMBL" id="CP000493">
    <property type="protein sequence ID" value="ABM80789.1"/>
    <property type="molecule type" value="Genomic_DNA"/>
</dbReference>
<dbReference type="RefSeq" id="WP_011822107.1">
    <property type="nucleotide sequence ID" value="NC_008818.1"/>
</dbReference>
<dbReference type="PROSITE" id="PS51194">
    <property type="entry name" value="HELICASE_CTER"/>
    <property type="match status" value="1"/>
</dbReference>
<dbReference type="InterPro" id="IPR027417">
    <property type="entry name" value="P-loop_NTPase"/>
</dbReference>
<dbReference type="Proteomes" id="UP000002593">
    <property type="component" value="Chromosome"/>
</dbReference>
<dbReference type="InterPro" id="IPR013701">
    <property type="entry name" value="Lhr-like_DEAD/DEAH_assoc"/>
</dbReference>
<sequence length="889" mass="101900">MAIVYAGHCPGDEGVYELLRPYVAEWFKRRYGSFTPPQRCAIPLIKKGYNVLVSSPTGTGKTLAVFLGIIDELFRLGEAGELEEQIYAIYVSPLRALNNDMKRNLLDPLEGIRRVAEGMGHSLPEIRVAVRTSDTPPSEKQRMTRQPPHILITTPESLAIALNAPRFRERLATTRWVVVDEIHELASSKRGSHLSLSLERLENLVGRPIQRIGLSATIAPLEEVAKFLVGFRDTGEPRDCIIVDARFAKPIDIRVLCPVSDLIHTPAEQVNEAIYRLLAKLIREHRTTLVFTNTRSATEKVVYKLKKLLKEEGIADFDEIEAHHSSLSRDLRLAVEEKLKRGELKVVVSSTSLELGIDIGYIDLVVLLSSPKSVSRLLQRVGRAGHHIRQVSKGRIIVVDRDDLVECTVLAKAALERKIDRVHIPRNPLDVLAQHLVGMALERKWRIEEAYRLVRRSYSFHTLSLEDFVNVLRFLAGRYGLEEYRVYAKIWLDEKEGVFGRKRGARMIYYLNSGTIPDEVKVKVFTLDGRYVGDLEEPFVQILTPGDIFVLGGKTYEFIRSEGMRIYVRPAEGQKPTVPSWFSEMLPLAFDSALLVGAFRRWITEMIEEGVPREEAVRLIAKHYNLEHHAAENIYDYVLEQYLFTGGKVPSDKMILVELFHDLESDATSIIFHSLFGRRVNDALSRAYAYQLTRIAGTNVRVTVTDNAFMLTVPGLRDDINLEELVYSVKPNELEDILKRVLRNTELLKRRFRYCAERSFMLLRRYRGREKDPHTLQLNAQTLLEAVERIPGFPVLKEAYREILEDYMDIVNARLVLEWLHEGHVMVDYFGPTTVPSPFAHHIVVRGYSDIVLMEDRKKLLMELHERVMELLRRRMYRGEPREAVEAGR</sequence>
<keyword evidence="5" id="KW-0067">ATP-binding</keyword>
<dbReference type="Pfam" id="PF00271">
    <property type="entry name" value="Helicase_C"/>
    <property type="match status" value="1"/>
</dbReference>
<evidence type="ECO:0000256" key="4">
    <source>
        <dbReference type="ARBA" id="ARBA00022806"/>
    </source>
</evidence>
<dbReference type="GO" id="GO:0004386">
    <property type="term" value="F:helicase activity"/>
    <property type="evidence" value="ECO:0007669"/>
    <property type="project" value="UniProtKB-KW"/>
</dbReference>
<dbReference type="Pfam" id="PF00270">
    <property type="entry name" value="DEAD"/>
    <property type="match status" value="1"/>
</dbReference>
<evidence type="ECO:0000259" key="11">
    <source>
        <dbReference type="PROSITE" id="PS51194"/>
    </source>
</evidence>
<dbReference type="InterPro" id="IPR011545">
    <property type="entry name" value="DEAD/DEAH_box_helicase_dom"/>
</dbReference>
<evidence type="ECO:0000259" key="10">
    <source>
        <dbReference type="PROSITE" id="PS51192"/>
    </source>
</evidence>
<dbReference type="GO" id="GO:0005524">
    <property type="term" value="F:ATP binding"/>
    <property type="evidence" value="ECO:0007669"/>
    <property type="project" value="UniProtKB-KW"/>
</dbReference>
<dbReference type="SMART" id="SM00487">
    <property type="entry name" value="DEXDc"/>
    <property type="match status" value="1"/>
</dbReference>
<keyword evidence="1" id="KW-0547">Nucleotide-binding</keyword>
<dbReference type="PROSITE" id="PS51192">
    <property type="entry name" value="HELICASE_ATP_BIND_1"/>
    <property type="match status" value="1"/>
</dbReference>
<evidence type="ECO:0000256" key="9">
    <source>
        <dbReference type="ARBA" id="ARBA00093467"/>
    </source>
</evidence>
<evidence type="ECO:0000256" key="8">
    <source>
        <dbReference type="ARBA" id="ARBA00023235"/>
    </source>
</evidence>
<keyword evidence="2" id="KW-0227">DNA damage</keyword>
<dbReference type="InterPro" id="IPR014001">
    <property type="entry name" value="Helicase_ATP-bd"/>
</dbReference>
<keyword evidence="13" id="KW-1185">Reference proteome</keyword>
<evidence type="ECO:0000313" key="12">
    <source>
        <dbReference type="EMBL" id="ABM80789.1"/>
    </source>
</evidence>
<dbReference type="PANTHER" id="PTHR47962:SF6">
    <property type="entry name" value="LARGE HELICASE-RELATED PROTEIN"/>
    <property type="match status" value="1"/>
</dbReference>
<dbReference type="InterPro" id="IPR017170">
    <property type="entry name" value="Lhr-like"/>
</dbReference>
<dbReference type="PANTHER" id="PTHR47962">
    <property type="entry name" value="ATP-DEPENDENT HELICASE LHR-RELATED-RELATED"/>
    <property type="match status" value="1"/>
</dbReference>
<dbReference type="SMART" id="SM00490">
    <property type="entry name" value="HELICc"/>
    <property type="match status" value="1"/>
</dbReference>
<dbReference type="SUPFAM" id="SSF52540">
    <property type="entry name" value="P-loop containing nucleoside triphosphate hydrolases"/>
    <property type="match status" value="1"/>
</dbReference>
<proteinExistence type="inferred from homology"/>
<dbReference type="InterPro" id="IPR045628">
    <property type="entry name" value="Lhr_WH_dom"/>
</dbReference>
<evidence type="ECO:0000256" key="7">
    <source>
        <dbReference type="ARBA" id="ARBA00023204"/>
    </source>
</evidence>
<evidence type="ECO:0000256" key="6">
    <source>
        <dbReference type="ARBA" id="ARBA00023125"/>
    </source>
</evidence>
<evidence type="ECO:0000313" key="13">
    <source>
        <dbReference type="Proteomes" id="UP000002593"/>
    </source>
</evidence>
<dbReference type="eggNOG" id="arCOG00557">
    <property type="taxonomic scope" value="Archaea"/>
</dbReference>
<evidence type="ECO:0000256" key="2">
    <source>
        <dbReference type="ARBA" id="ARBA00022763"/>
    </source>
</evidence>
<dbReference type="PIRSF" id="PIRSF037307">
    <property type="entry name" value="Lhr-like_helic_prd"/>
    <property type="match status" value="1"/>
</dbReference>
<dbReference type="GO" id="GO:0003677">
    <property type="term" value="F:DNA binding"/>
    <property type="evidence" value="ECO:0007669"/>
    <property type="project" value="UniProtKB-KW"/>
</dbReference>
<dbReference type="HOGENOM" id="CLU_002025_0_0_2"/>
<feature type="domain" description="Helicase C-terminal" evidence="11">
    <location>
        <begin position="273"/>
        <end position="430"/>
    </location>
</feature>
<organism evidence="12 13">
    <name type="scientific">Hyperthermus butylicus (strain DSM 5456 / JCM 9403 / PLM1-5)</name>
    <dbReference type="NCBI Taxonomy" id="415426"/>
    <lineage>
        <taxon>Archaea</taxon>
        <taxon>Thermoproteota</taxon>
        <taxon>Thermoprotei</taxon>
        <taxon>Desulfurococcales</taxon>
        <taxon>Pyrodictiaceae</taxon>
        <taxon>Hyperthermus</taxon>
    </lineage>
</organism>
<keyword evidence="6" id="KW-0238">DNA-binding</keyword>
<dbReference type="CDD" id="cd18796">
    <property type="entry name" value="SF2_C_LHR"/>
    <property type="match status" value="1"/>
</dbReference>
<dbReference type="Pfam" id="PF08494">
    <property type="entry name" value="DEAD_assoc"/>
    <property type="match status" value="1"/>
</dbReference>
<dbReference type="AlphaFoldDB" id="A2BLC8"/>
<name>A2BLC8_HYPBU</name>
<accession>A2BLC8</accession>
<dbReference type="GO" id="GO:0016887">
    <property type="term" value="F:ATP hydrolysis activity"/>
    <property type="evidence" value="ECO:0007669"/>
    <property type="project" value="TreeGrafter"/>
</dbReference>
<dbReference type="EnsemblBacteria" id="ABM80789">
    <property type="protein sequence ID" value="ABM80789"/>
    <property type="gene ID" value="Hbut_0941"/>
</dbReference>
<dbReference type="GO" id="GO:0006281">
    <property type="term" value="P:DNA repair"/>
    <property type="evidence" value="ECO:0007669"/>
    <property type="project" value="UniProtKB-KW"/>
</dbReference>
<keyword evidence="7" id="KW-0234">DNA repair</keyword>
<dbReference type="NCBIfam" id="NF010338">
    <property type="entry name" value="PRK13767.1"/>
    <property type="match status" value="1"/>
</dbReference>
<evidence type="ECO:0000256" key="1">
    <source>
        <dbReference type="ARBA" id="ARBA00022741"/>
    </source>
</evidence>
<dbReference type="Gene3D" id="3.40.50.300">
    <property type="entry name" value="P-loop containing nucleotide triphosphate hydrolases"/>
    <property type="match status" value="2"/>
</dbReference>
<keyword evidence="4 12" id="KW-0347">Helicase</keyword>
<protein>
    <submittedName>
        <fullName evidence="12">ATP dependent helicase</fullName>
    </submittedName>
</protein>
<dbReference type="CDD" id="cd17922">
    <property type="entry name" value="DEXHc_LHR-like"/>
    <property type="match status" value="1"/>
</dbReference>
<evidence type="ECO:0000256" key="5">
    <source>
        <dbReference type="ARBA" id="ARBA00022840"/>
    </source>
</evidence>
<comment type="similarity">
    <text evidence="9">Belongs to the Lhr helicase family. Lhr-Core subfamily.</text>
</comment>
<keyword evidence="8" id="KW-0413">Isomerase</keyword>
<gene>
    <name evidence="12" type="ordered locus">Hbut_0941</name>
</gene>
<dbReference type="GeneID" id="4781732"/>
<dbReference type="GO" id="GO:0140097">
    <property type="term" value="F:catalytic activity, acting on DNA"/>
    <property type="evidence" value="ECO:0007669"/>
    <property type="project" value="UniProtKB-ARBA"/>
</dbReference>
<evidence type="ECO:0000256" key="3">
    <source>
        <dbReference type="ARBA" id="ARBA00022801"/>
    </source>
</evidence>
<dbReference type="InterPro" id="IPR052511">
    <property type="entry name" value="ATP-dep_Helicase"/>
</dbReference>
<dbReference type="Pfam" id="PF19306">
    <property type="entry name" value="WHD_Lhr"/>
    <property type="match status" value="1"/>
</dbReference>
<dbReference type="STRING" id="415426.Hbut_0941"/>
<keyword evidence="3" id="KW-0378">Hydrolase</keyword>
<feature type="domain" description="Helicase ATP-binding" evidence="10">
    <location>
        <begin position="42"/>
        <end position="236"/>
    </location>
</feature>
<dbReference type="InterPro" id="IPR001650">
    <property type="entry name" value="Helicase_C-like"/>
</dbReference>
<dbReference type="KEGG" id="hbu:Hbut_0941"/>
<reference evidence="12 13" key="1">
    <citation type="journal article" date="2007" name="Archaea">
        <title>The genome of Hyperthermus butylicus: a sulfur-reducing, peptide fermenting, neutrophilic Crenarchaeote growing up to 108 degrees C.</title>
        <authorList>
            <person name="Brugger K."/>
            <person name="Chen L."/>
            <person name="Stark M."/>
            <person name="Zibat A."/>
            <person name="Redder P."/>
            <person name="Ruepp A."/>
            <person name="Awayez M."/>
            <person name="She Q."/>
            <person name="Garrett R.A."/>
            <person name="Klenk H.P."/>
        </authorList>
    </citation>
    <scope>NUCLEOTIDE SEQUENCE [LARGE SCALE GENOMIC DNA]</scope>
    <source>
        <strain evidence="13">DSM 5456 / JCM 9403 / PLM1-5</strain>
    </source>
</reference>